<feature type="region of interest" description="Disordered" evidence="1">
    <location>
        <begin position="114"/>
        <end position="208"/>
    </location>
</feature>
<proteinExistence type="predicted"/>
<sequence length="282" mass="31530">MDLVNLLNIVEVEVTIPRRQIQNRSDPLQYFSDEEFRDRFRMRKGTFAPRHVEDINPYATFQLIQSEPAYALCDAPLPPPGFTGLRRPKCVVHSPPLRGGHGEAEESFCNAETLPVHQQRPEEATSRGQPLPPSRRGEPEHPLPPPPQYFSRPQYDTERDDSDDYGQVYRAKFSDSEQLSRRAAAGGDPRRHSRGQEPMGQQRKGQVARMQNEILSEDARGGCTCSEEPAGLRAMEGCGLSLERRKKLKQQAVSSSPSATPSGEIPLSIAPISEQFSKLTAL</sequence>
<dbReference type="AlphaFoldDB" id="A0A7R8W1Q1"/>
<evidence type="ECO:0000256" key="1">
    <source>
        <dbReference type="SAM" id="MobiDB-lite"/>
    </source>
</evidence>
<evidence type="ECO:0000313" key="2">
    <source>
        <dbReference type="EMBL" id="CAD7223217.1"/>
    </source>
</evidence>
<dbReference type="EMBL" id="OB660169">
    <property type="protein sequence ID" value="CAD7223217.1"/>
    <property type="molecule type" value="Genomic_DNA"/>
</dbReference>
<protein>
    <submittedName>
        <fullName evidence="2">Uncharacterized protein</fullName>
    </submittedName>
</protein>
<reference evidence="2" key="1">
    <citation type="submission" date="2020-11" db="EMBL/GenBank/DDBJ databases">
        <authorList>
            <person name="Tran Van P."/>
        </authorList>
    </citation>
    <scope>NUCLEOTIDE SEQUENCE</scope>
</reference>
<accession>A0A7R8W1Q1</accession>
<gene>
    <name evidence="2" type="ORF">CTOB1V02_LOCUS1207</name>
</gene>
<name>A0A7R8W1Q1_9CRUS</name>
<organism evidence="2">
    <name type="scientific">Cyprideis torosa</name>
    <dbReference type="NCBI Taxonomy" id="163714"/>
    <lineage>
        <taxon>Eukaryota</taxon>
        <taxon>Metazoa</taxon>
        <taxon>Ecdysozoa</taxon>
        <taxon>Arthropoda</taxon>
        <taxon>Crustacea</taxon>
        <taxon>Oligostraca</taxon>
        <taxon>Ostracoda</taxon>
        <taxon>Podocopa</taxon>
        <taxon>Podocopida</taxon>
        <taxon>Cytherocopina</taxon>
        <taxon>Cytheroidea</taxon>
        <taxon>Cytherideidae</taxon>
        <taxon>Cyprideis</taxon>
    </lineage>
</organism>